<name>A0A644ZNP6_9ZZZZ</name>
<comment type="caution">
    <text evidence="2">The sequence shown here is derived from an EMBL/GenBank/DDBJ whole genome shotgun (WGS) entry which is preliminary data.</text>
</comment>
<protein>
    <submittedName>
        <fullName evidence="2">Uncharacterized protein</fullName>
    </submittedName>
</protein>
<feature type="region of interest" description="Disordered" evidence="1">
    <location>
        <begin position="42"/>
        <end position="75"/>
    </location>
</feature>
<reference evidence="2" key="1">
    <citation type="submission" date="2019-08" db="EMBL/GenBank/DDBJ databases">
        <authorList>
            <person name="Kucharzyk K."/>
            <person name="Murdoch R.W."/>
            <person name="Higgins S."/>
            <person name="Loffler F."/>
        </authorList>
    </citation>
    <scope>NUCLEOTIDE SEQUENCE</scope>
</reference>
<accession>A0A644ZNP6</accession>
<sequence>MLGIKAGCQDLDQDQSCQADGVGDQGFAGSEDVLGRECTVKKQGCDQGDGQDGQPDGGRGGQQQGEAQSPVEQAGVFRMVAAGMATRQ</sequence>
<dbReference type="EMBL" id="VSSQ01009763">
    <property type="protein sequence ID" value="MPM42525.1"/>
    <property type="molecule type" value="Genomic_DNA"/>
</dbReference>
<organism evidence="2">
    <name type="scientific">bioreactor metagenome</name>
    <dbReference type="NCBI Taxonomy" id="1076179"/>
    <lineage>
        <taxon>unclassified sequences</taxon>
        <taxon>metagenomes</taxon>
        <taxon>ecological metagenomes</taxon>
    </lineage>
</organism>
<feature type="compositionally biased region" description="Low complexity" evidence="1">
    <location>
        <begin position="45"/>
        <end position="54"/>
    </location>
</feature>
<evidence type="ECO:0000313" key="2">
    <source>
        <dbReference type="EMBL" id="MPM42525.1"/>
    </source>
</evidence>
<proteinExistence type="predicted"/>
<dbReference type="AlphaFoldDB" id="A0A644ZNP6"/>
<evidence type="ECO:0000256" key="1">
    <source>
        <dbReference type="SAM" id="MobiDB-lite"/>
    </source>
</evidence>
<gene>
    <name evidence="2" type="ORF">SDC9_89190</name>
</gene>